<dbReference type="SUPFAM" id="SSF160544">
    <property type="entry name" value="EscU C-terminal domain-like"/>
    <property type="match status" value="1"/>
</dbReference>
<evidence type="ECO:0000256" key="5">
    <source>
        <dbReference type="SAM" id="MobiDB-lite"/>
    </source>
</evidence>
<comment type="similarity">
    <text evidence="1">Belongs to the type III secretion exporter family.</text>
</comment>
<evidence type="ECO:0000256" key="3">
    <source>
        <dbReference type="ARBA" id="ARBA00023225"/>
    </source>
</evidence>
<dbReference type="Gene3D" id="3.40.1690.10">
    <property type="entry name" value="secretion proteins EscU"/>
    <property type="match status" value="1"/>
</dbReference>
<protein>
    <recommendedName>
        <fullName evidence="2">Flagellar biosynthetic protein FlhB</fullName>
    </recommendedName>
</protein>
<dbReference type="Proteomes" id="UP001521137">
    <property type="component" value="Unassembled WGS sequence"/>
</dbReference>
<comment type="function">
    <text evidence="4">Required for formation of the rod structure in the basal body of the flagellar apparatus. Together with FliI and FliH, may constitute the export apparatus of flagellin.</text>
</comment>
<keyword evidence="3" id="KW-1006">Bacterial flagellum protein export</keyword>
<name>A0ABS9D6F0_9ALTE</name>
<keyword evidence="3" id="KW-0653">Protein transport</keyword>
<evidence type="ECO:0000313" key="7">
    <source>
        <dbReference type="Proteomes" id="UP001521137"/>
    </source>
</evidence>
<dbReference type="RefSeq" id="WP_235312268.1">
    <property type="nucleotide sequence ID" value="NZ_JAKGAS010000004.1"/>
</dbReference>
<dbReference type="InterPro" id="IPR006135">
    <property type="entry name" value="T3SS_substrate_exporter"/>
</dbReference>
<dbReference type="PANTHER" id="PTHR30531">
    <property type="entry name" value="FLAGELLAR BIOSYNTHETIC PROTEIN FLHB"/>
    <property type="match status" value="1"/>
</dbReference>
<sequence length="109" mass="12109">MAQQNSSKHKQKSAVGLKYQQGDNKEAPKIIAKGFGDLAEEIISLAQQNGVLIHQDPYLSDFLATLDLGQEIPDQLYHVIAELIAFSFVLQGEFPDSWAKEHSKVSKKV</sequence>
<evidence type="ECO:0000256" key="2">
    <source>
        <dbReference type="ARBA" id="ARBA00021622"/>
    </source>
</evidence>
<dbReference type="InterPro" id="IPR029025">
    <property type="entry name" value="T3SS_substrate_exporter_C"/>
</dbReference>
<reference evidence="6 7" key="1">
    <citation type="submission" date="2022-01" db="EMBL/GenBank/DDBJ databases">
        <title>Paraglaciecola sp. G1-23.</title>
        <authorList>
            <person name="Jin M.S."/>
            <person name="Han D.M."/>
            <person name="Kim H.M."/>
            <person name="Jeon C.O."/>
        </authorList>
    </citation>
    <scope>NUCLEOTIDE SEQUENCE [LARGE SCALE GENOMIC DNA]</scope>
    <source>
        <strain evidence="6 7">G1-23</strain>
    </source>
</reference>
<dbReference type="PANTHER" id="PTHR30531:SF12">
    <property type="entry name" value="FLAGELLAR BIOSYNTHETIC PROTEIN FLHB"/>
    <property type="match status" value="1"/>
</dbReference>
<keyword evidence="7" id="KW-1185">Reference proteome</keyword>
<gene>
    <name evidence="6" type="ORF">L0668_10160</name>
</gene>
<dbReference type="EMBL" id="JAKGAS010000004">
    <property type="protein sequence ID" value="MCF2948470.1"/>
    <property type="molecule type" value="Genomic_DNA"/>
</dbReference>
<keyword evidence="3" id="KW-0813">Transport</keyword>
<evidence type="ECO:0000256" key="4">
    <source>
        <dbReference type="ARBA" id="ARBA00025078"/>
    </source>
</evidence>
<evidence type="ECO:0000313" key="6">
    <source>
        <dbReference type="EMBL" id="MCF2948470.1"/>
    </source>
</evidence>
<proteinExistence type="inferred from homology"/>
<evidence type="ECO:0000256" key="1">
    <source>
        <dbReference type="ARBA" id="ARBA00010690"/>
    </source>
</evidence>
<accession>A0ABS9D6F0</accession>
<dbReference type="Pfam" id="PF01312">
    <property type="entry name" value="Bac_export_2"/>
    <property type="match status" value="1"/>
</dbReference>
<comment type="caution">
    <text evidence="6">The sequence shown here is derived from an EMBL/GenBank/DDBJ whole genome shotgun (WGS) entry which is preliminary data.</text>
</comment>
<feature type="region of interest" description="Disordered" evidence="5">
    <location>
        <begin position="1"/>
        <end position="21"/>
    </location>
</feature>
<organism evidence="6 7">
    <name type="scientific">Paraglaciecola algarum</name>
    <dbReference type="NCBI Taxonomy" id="3050085"/>
    <lineage>
        <taxon>Bacteria</taxon>
        <taxon>Pseudomonadati</taxon>
        <taxon>Pseudomonadota</taxon>
        <taxon>Gammaproteobacteria</taxon>
        <taxon>Alteromonadales</taxon>
        <taxon>Alteromonadaceae</taxon>
        <taxon>Paraglaciecola</taxon>
    </lineage>
</organism>